<evidence type="ECO:0000256" key="2">
    <source>
        <dbReference type="SAM" id="SignalP"/>
    </source>
</evidence>
<name>A0A9P6U107_9FUNG</name>
<dbReference type="AlphaFoldDB" id="A0A9P6U107"/>
<feature type="compositionally biased region" description="Basic residues" evidence="1">
    <location>
        <begin position="128"/>
        <end position="154"/>
    </location>
</feature>
<feature type="region of interest" description="Disordered" evidence="1">
    <location>
        <begin position="128"/>
        <end position="156"/>
    </location>
</feature>
<dbReference type="OrthoDB" id="2440133at2759"/>
<keyword evidence="4" id="KW-1185">Reference proteome</keyword>
<dbReference type="Proteomes" id="UP000807716">
    <property type="component" value="Unassembled WGS sequence"/>
</dbReference>
<keyword evidence="2" id="KW-0732">Signal</keyword>
<dbReference type="EMBL" id="JAAAJB010000483">
    <property type="protein sequence ID" value="KAG0255023.1"/>
    <property type="molecule type" value="Genomic_DNA"/>
</dbReference>
<evidence type="ECO:0000313" key="4">
    <source>
        <dbReference type="Proteomes" id="UP000807716"/>
    </source>
</evidence>
<evidence type="ECO:0000313" key="3">
    <source>
        <dbReference type="EMBL" id="KAG0255023.1"/>
    </source>
</evidence>
<comment type="caution">
    <text evidence="3">The sequence shown here is derived from an EMBL/GenBank/DDBJ whole genome shotgun (WGS) entry which is preliminary data.</text>
</comment>
<protein>
    <submittedName>
        <fullName evidence="3">Uncharacterized protein</fullName>
    </submittedName>
</protein>
<reference evidence="3" key="1">
    <citation type="journal article" date="2020" name="Fungal Divers.">
        <title>Resolving the Mortierellaceae phylogeny through synthesis of multi-gene phylogenetics and phylogenomics.</title>
        <authorList>
            <person name="Vandepol N."/>
            <person name="Liber J."/>
            <person name="Desiro A."/>
            <person name="Na H."/>
            <person name="Kennedy M."/>
            <person name="Barry K."/>
            <person name="Grigoriev I.V."/>
            <person name="Miller A.N."/>
            <person name="O'Donnell K."/>
            <person name="Stajich J.E."/>
            <person name="Bonito G."/>
        </authorList>
    </citation>
    <scope>NUCLEOTIDE SEQUENCE</scope>
    <source>
        <strain evidence="3">BC1065</strain>
    </source>
</reference>
<gene>
    <name evidence="3" type="ORF">DFQ27_006501</name>
</gene>
<feature type="signal peptide" evidence="2">
    <location>
        <begin position="1"/>
        <end position="23"/>
    </location>
</feature>
<proteinExistence type="predicted"/>
<evidence type="ECO:0000256" key="1">
    <source>
        <dbReference type="SAM" id="MobiDB-lite"/>
    </source>
</evidence>
<feature type="chain" id="PRO_5040365544" evidence="2">
    <location>
        <begin position="24"/>
        <end position="366"/>
    </location>
</feature>
<accession>A0A9P6U107</accession>
<organism evidence="3 4">
    <name type="scientific">Actinomortierella ambigua</name>
    <dbReference type="NCBI Taxonomy" id="1343610"/>
    <lineage>
        <taxon>Eukaryota</taxon>
        <taxon>Fungi</taxon>
        <taxon>Fungi incertae sedis</taxon>
        <taxon>Mucoromycota</taxon>
        <taxon>Mortierellomycotina</taxon>
        <taxon>Mortierellomycetes</taxon>
        <taxon>Mortierellales</taxon>
        <taxon>Mortierellaceae</taxon>
        <taxon>Actinomortierella</taxon>
    </lineage>
</organism>
<sequence>MKLPLVFLVSTAAALAVTPPVLGHSDEPRVHRSLYSAHSDASLLDKRNFDSKIKIATNIKRSNFPDTGGLAGELAGDSGNKYDSTPIADIPLVGALLDHSGTDPDSTKALDVDGPYDRHNDCGCGSHTHHSKNYHSQGHHSGGRHSRGHRRGQHSGHFQWRGADLTHHHRHHHGHRDVDGAVVDVDLKVLIDAKIQVLIKAYIDLLMKSLVDVKAEICARLLLKLGLNIEARVDLALKIKCKICMKGKVNADVEAFLKTAIDSKIGDIIHGHCHSSCLSNVDNTILSDIVAALKVELGKILAELDAHILADLRVNLLGLGIHLKTGVDLALGLDLSAILDGILGSWHNAQPGLLAELQRVVETLLA</sequence>